<dbReference type="RefSeq" id="WP_322975669.1">
    <property type="nucleotide sequence ID" value="NZ_FZOF01000002.1"/>
</dbReference>
<organism evidence="4 5">
    <name type="scientific">Actinacidiphila glaucinigra</name>
    <dbReference type="NCBI Taxonomy" id="235986"/>
    <lineage>
        <taxon>Bacteria</taxon>
        <taxon>Bacillati</taxon>
        <taxon>Actinomycetota</taxon>
        <taxon>Actinomycetes</taxon>
        <taxon>Kitasatosporales</taxon>
        <taxon>Streptomycetaceae</taxon>
        <taxon>Actinacidiphila</taxon>
    </lineage>
</organism>
<dbReference type="EMBL" id="FZOF01000002">
    <property type="protein sequence ID" value="SNS01629.1"/>
    <property type="molecule type" value="Genomic_DNA"/>
</dbReference>
<proteinExistence type="inferred from homology"/>
<dbReference type="Proteomes" id="UP000198280">
    <property type="component" value="Unassembled WGS sequence"/>
</dbReference>
<feature type="domain" description="Leucine-binding protein" evidence="3">
    <location>
        <begin position="36"/>
        <end position="369"/>
    </location>
</feature>
<dbReference type="SUPFAM" id="SSF53822">
    <property type="entry name" value="Periplasmic binding protein-like I"/>
    <property type="match status" value="1"/>
</dbReference>
<dbReference type="Gene3D" id="3.40.50.2300">
    <property type="match status" value="2"/>
</dbReference>
<dbReference type="InterPro" id="IPR028081">
    <property type="entry name" value="Leu-bd"/>
</dbReference>
<evidence type="ECO:0000259" key="3">
    <source>
        <dbReference type="Pfam" id="PF13458"/>
    </source>
</evidence>
<evidence type="ECO:0000313" key="4">
    <source>
        <dbReference type="EMBL" id="SNS01629.1"/>
    </source>
</evidence>
<gene>
    <name evidence="4" type="ORF">SAMN05216252_102310</name>
</gene>
<dbReference type="AlphaFoldDB" id="A0A239B1G6"/>
<protein>
    <submittedName>
        <fullName evidence="4">ABC-type branched-chain amino acid transport system, substrate-binding protein</fullName>
    </submittedName>
</protein>
<name>A0A239B1G6_9ACTN</name>
<keyword evidence="5" id="KW-1185">Reference proteome</keyword>
<evidence type="ECO:0000313" key="5">
    <source>
        <dbReference type="Proteomes" id="UP000198280"/>
    </source>
</evidence>
<evidence type="ECO:0000256" key="1">
    <source>
        <dbReference type="ARBA" id="ARBA00010062"/>
    </source>
</evidence>
<evidence type="ECO:0000256" key="2">
    <source>
        <dbReference type="ARBA" id="ARBA00022729"/>
    </source>
</evidence>
<accession>A0A239B1G6</accession>
<reference evidence="4 5" key="1">
    <citation type="submission" date="2017-06" db="EMBL/GenBank/DDBJ databases">
        <authorList>
            <person name="Kim H.J."/>
            <person name="Triplett B.A."/>
        </authorList>
    </citation>
    <scope>NUCLEOTIDE SEQUENCE [LARGE SCALE GENOMIC DNA]</scope>
    <source>
        <strain evidence="4 5">CGMCC 4.1858</strain>
    </source>
</reference>
<dbReference type="Pfam" id="PF13458">
    <property type="entry name" value="Peripla_BP_6"/>
    <property type="match status" value="1"/>
</dbReference>
<keyword evidence="2" id="KW-0732">Signal</keyword>
<sequence>MAGVALLAGCGTLPGGTDGTTGPIVVMTWAPQNTNATNMPGMPAMAKTYAKYVNARGGIGGRELKVITCNDHNNSLGAGDCAERAAEEGAVAVVGSYSQYGAAFTSTLEAEGIPYLGGYGITRDEFESPLSYPINGGLPALMAGAGRQLAGKCDKVSLIRPDTAAGDIFAHFLDAGLRDAGRTSAADLRTAEDATDYNTVSRQAIGANKPGDCVSAALGDKTATFFDAFRRTTTTDPVTGVEQGPKARIASVLGSVQQSTLDSTGGANSPLEGAYITGWYPPASDTRWALMRNTIKRYAFGDNDLDPNDPGVQTTWIAYTALTAVIEKMGKDQAITATTLKRALDAAHNVSTDGLTPALGWREQDAAAVMEQPRLVNGWVTFQKVENGRLVAARKGFVDVTKTLEDATG</sequence>
<comment type="similarity">
    <text evidence="1">Belongs to the leucine-binding protein family.</text>
</comment>
<dbReference type="InterPro" id="IPR028082">
    <property type="entry name" value="Peripla_BP_I"/>
</dbReference>